<organism evidence="9 10">
    <name type="scientific">Rippkaea orientalis (strain PCC 8801 / RF-1)</name>
    <name type="common">Cyanothece sp. (strain PCC 8801)</name>
    <dbReference type="NCBI Taxonomy" id="41431"/>
    <lineage>
        <taxon>Bacteria</taxon>
        <taxon>Bacillati</taxon>
        <taxon>Cyanobacteriota</taxon>
        <taxon>Cyanophyceae</taxon>
        <taxon>Oscillatoriophycideae</taxon>
        <taxon>Chroococcales</taxon>
        <taxon>Aphanothecaceae</taxon>
        <taxon>Rippkaea</taxon>
        <taxon>Rippkaea orientalis</taxon>
    </lineage>
</organism>
<feature type="domain" description="Pyruvate carboxyltransferase" evidence="8">
    <location>
        <begin position="4"/>
        <end position="255"/>
    </location>
</feature>
<dbReference type="GO" id="GO:0009399">
    <property type="term" value="P:nitrogen fixation"/>
    <property type="evidence" value="ECO:0007669"/>
    <property type="project" value="UniProtKB-UniRule"/>
</dbReference>
<dbReference type="EC" id="2.3.3.14" evidence="2 7"/>
<keyword evidence="10" id="KW-1185">Reference proteome</keyword>
<evidence type="ECO:0000256" key="3">
    <source>
        <dbReference type="ARBA" id="ARBA00022490"/>
    </source>
</evidence>
<keyword evidence="4 6" id="KW-0808">Transferase</keyword>
<evidence type="ECO:0000256" key="6">
    <source>
        <dbReference type="RuleBase" id="RU003523"/>
    </source>
</evidence>
<dbReference type="HOGENOM" id="CLU_022158_4_2_3"/>
<dbReference type="EMBL" id="CP001287">
    <property type="protein sequence ID" value="ACK65822.1"/>
    <property type="molecule type" value="Genomic_DNA"/>
</dbReference>
<evidence type="ECO:0000256" key="2">
    <source>
        <dbReference type="ARBA" id="ARBA00012974"/>
    </source>
</evidence>
<comment type="catalytic activity">
    <reaction evidence="5 7">
        <text>acetyl-CoA + 2-oxoglutarate + H2O = (2R)-homocitrate + CoA + H(+)</text>
        <dbReference type="Rhea" id="RHEA:12929"/>
        <dbReference type="ChEBI" id="CHEBI:15377"/>
        <dbReference type="ChEBI" id="CHEBI:15378"/>
        <dbReference type="ChEBI" id="CHEBI:16810"/>
        <dbReference type="ChEBI" id="CHEBI:57287"/>
        <dbReference type="ChEBI" id="CHEBI:57288"/>
        <dbReference type="ChEBI" id="CHEBI:58884"/>
        <dbReference type="EC" id="2.3.3.14"/>
    </reaction>
</comment>
<dbReference type="PANTHER" id="PTHR42880:SF1">
    <property type="entry name" value="ISOPROPYLMALATE_HOMOCITRATE_CITRAMALATE SYNTHASE FAMILY PROTEIN"/>
    <property type="match status" value="1"/>
</dbReference>
<evidence type="ECO:0000256" key="1">
    <source>
        <dbReference type="ARBA" id="ARBA00003050"/>
    </source>
</evidence>
<evidence type="ECO:0000313" key="9">
    <source>
        <dbReference type="EMBL" id="ACK65822.1"/>
    </source>
</evidence>
<dbReference type="GO" id="GO:0004410">
    <property type="term" value="F:homocitrate synthase activity"/>
    <property type="evidence" value="ECO:0007669"/>
    <property type="project" value="UniProtKB-UniRule"/>
</dbReference>
<dbReference type="Pfam" id="PF22617">
    <property type="entry name" value="HCS_D2"/>
    <property type="match status" value="1"/>
</dbReference>
<dbReference type="SUPFAM" id="SSF51569">
    <property type="entry name" value="Aldolase"/>
    <property type="match status" value="1"/>
</dbReference>
<dbReference type="eggNOG" id="COG0119">
    <property type="taxonomic scope" value="Bacteria"/>
</dbReference>
<dbReference type="PROSITE" id="PS00815">
    <property type="entry name" value="AIPM_HOMOCIT_SYNTH_1"/>
    <property type="match status" value="1"/>
</dbReference>
<dbReference type="KEGG" id="cyp:PCC8801_1776"/>
<dbReference type="RefSeq" id="WP_012595095.1">
    <property type="nucleotide sequence ID" value="NC_011726.1"/>
</dbReference>
<dbReference type="Gene3D" id="1.10.238.260">
    <property type="match status" value="1"/>
</dbReference>
<dbReference type="PROSITE" id="PS00816">
    <property type="entry name" value="AIPM_HOMOCIT_SYNTH_2"/>
    <property type="match status" value="1"/>
</dbReference>
<dbReference type="InterPro" id="IPR054691">
    <property type="entry name" value="LeuA/HCS_post-cat"/>
</dbReference>
<name>B7JWX3_RIPO1</name>
<dbReference type="Proteomes" id="UP000008204">
    <property type="component" value="Chromosome"/>
</dbReference>
<protein>
    <recommendedName>
        <fullName evidence="2 7">Homocitrate synthase</fullName>
        <ecNumber evidence="2 7">2.3.3.14</ecNumber>
    </recommendedName>
</protein>
<dbReference type="InterPro" id="IPR002034">
    <property type="entry name" value="AIPM/Hcit_synth_CS"/>
</dbReference>
<proteinExistence type="inferred from homology"/>
<dbReference type="Pfam" id="PF00682">
    <property type="entry name" value="HMGL-like"/>
    <property type="match status" value="1"/>
</dbReference>
<evidence type="ECO:0000256" key="7">
    <source>
        <dbReference type="RuleBase" id="RU367143"/>
    </source>
</evidence>
<accession>B7JWX3</accession>
<dbReference type="STRING" id="41431.PCC8801_1776"/>
<keyword evidence="3" id="KW-0963">Cytoplasm</keyword>
<dbReference type="AlphaFoldDB" id="B7JWX3"/>
<dbReference type="InterPro" id="IPR013477">
    <property type="entry name" value="NifV/FrbC"/>
</dbReference>
<dbReference type="PANTHER" id="PTHR42880">
    <property type="entry name" value="HOMOCITRATE SYNTHASE"/>
    <property type="match status" value="1"/>
</dbReference>
<evidence type="ECO:0000256" key="5">
    <source>
        <dbReference type="ARBA" id="ARBA00048019"/>
    </source>
</evidence>
<dbReference type="FunFam" id="1.10.238.260:FF:000001">
    <property type="entry name" value="2-isopropylmalate synthase"/>
    <property type="match status" value="1"/>
</dbReference>
<dbReference type="OrthoDB" id="9804858at2"/>
<dbReference type="Gene3D" id="3.20.20.70">
    <property type="entry name" value="Aldolase class I"/>
    <property type="match status" value="1"/>
</dbReference>
<evidence type="ECO:0000313" key="10">
    <source>
        <dbReference type="Proteomes" id="UP000008204"/>
    </source>
</evidence>
<evidence type="ECO:0000259" key="8">
    <source>
        <dbReference type="PROSITE" id="PS50991"/>
    </source>
</evidence>
<dbReference type="PROSITE" id="PS50991">
    <property type="entry name" value="PYR_CT"/>
    <property type="match status" value="1"/>
</dbReference>
<dbReference type="CDD" id="cd07939">
    <property type="entry name" value="DRE_TIM_NifV"/>
    <property type="match status" value="1"/>
</dbReference>
<reference evidence="10" key="1">
    <citation type="journal article" date="2011" name="MBio">
        <title>Novel metabolic attributes of the genus Cyanothece, comprising a group of unicellular nitrogen-fixing Cyanobacteria.</title>
        <authorList>
            <person name="Bandyopadhyay A."/>
            <person name="Elvitigala T."/>
            <person name="Welsh E."/>
            <person name="Stockel J."/>
            <person name="Liberton M."/>
            <person name="Min H."/>
            <person name="Sherman L.A."/>
            <person name="Pakrasi H.B."/>
        </authorList>
    </citation>
    <scope>NUCLEOTIDE SEQUENCE [LARGE SCALE GENOMIC DNA]</scope>
    <source>
        <strain evidence="10">PCC 8801</strain>
    </source>
</reference>
<sequence length="377" mass="40848">MDYVNINDTTLRDGEQAAGIVFTPDEKISLAVLMDAMGIPELEVGIPAMGGSEAQAITTIAKLGLKTDLLGWNRANRSDIEASIACGLRRVHISIPVSEVQIQAKFQGNCRVVLERLQDTLNFALDRGLFVSVGAEDSSRAVESFLLDVAGSAQDWGASRFRFCDTVGILDPATTTEKVGKLVQSVSIPIEMHTHNDFGLATANALAGLQAGATSVNTTVNGLGERAGNAALEEMVMALKQLYKVKLDINTRRLRELSQLVVTASGYQLPPWKAIVGDNAFAHESGIHAHGVLKNPQTYEPFAPEEIGMERRLVVGKHSGRHLVSNVLGQHGITLDREEAQFVLEAVRNLSVQMKRSLTVDELLELVPNRRVSHGII</sequence>
<dbReference type="InterPro" id="IPR013785">
    <property type="entry name" value="Aldolase_TIM"/>
</dbReference>
<dbReference type="InterPro" id="IPR000891">
    <property type="entry name" value="PYR_CT"/>
</dbReference>
<gene>
    <name evidence="9" type="ordered locus">PCC8801_1776</name>
</gene>
<comment type="similarity">
    <text evidence="6">Belongs to the alpha-IPM synthase/homocitrate synthase family.</text>
</comment>
<keyword evidence="7" id="KW-0535">Nitrogen fixation</keyword>
<dbReference type="NCBIfam" id="TIGR02660">
    <property type="entry name" value="nifV_homocitr"/>
    <property type="match status" value="1"/>
</dbReference>
<evidence type="ECO:0000256" key="4">
    <source>
        <dbReference type="ARBA" id="ARBA00022679"/>
    </source>
</evidence>
<comment type="function">
    <text evidence="1 7">This protein is a Fe-Mo-cofactor biosynthetic component.</text>
</comment>
<dbReference type="GO" id="GO:0019752">
    <property type="term" value="P:carboxylic acid metabolic process"/>
    <property type="evidence" value="ECO:0007669"/>
    <property type="project" value="UniProtKB-UniRule"/>
</dbReference>